<evidence type="ECO:0000313" key="5">
    <source>
        <dbReference type="Proteomes" id="UP000676804"/>
    </source>
</evidence>
<dbReference type="Proteomes" id="UP000050272">
    <property type="component" value="Unassembled WGS sequence"/>
</dbReference>
<dbReference type="RefSeq" id="WP_060698712.1">
    <property type="nucleotide sequence ID" value="NZ_JAGQFH010000023.1"/>
</dbReference>
<dbReference type="Pfam" id="PF01979">
    <property type="entry name" value="Amidohydro_1"/>
    <property type="match status" value="1"/>
</dbReference>
<gene>
    <name evidence="2" type="ORF">AKG37_07935</name>
    <name evidence="3" type="ORF">KCQ59_10390</name>
</gene>
<reference evidence="2 4" key="1">
    <citation type="submission" date="2015-07" db="EMBL/GenBank/DDBJ databases">
        <title>Bacillus zhangzhouensis sp. nov. and Bacillus nanhaiticus sp. nov.</title>
        <authorList>
            <person name="Liu Y."/>
            <person name="Lai Q."/>
            <person name="Shao Z."/>
        </authorList>
    </citation>
    <scope>NUCLEOTIDE SEQUENCE [LARGE SCALE GENOMIC DNA]</scope>
    <source>
        <strain evidence="2 4">NH7I_1</strain>
    </source>
</reference>
<name>A0ABD4QM42_9BACI</name>
<evidence type="ECO:0000313" key="3">
    <source>
        <dbReference type="EMBL" id="MBR8690189.1"/>
    </source>
</evidence>
<dbReference type="PANTHER" id="PTHR42717:SF1">
    <property type="entry name" value="IMIDAZOLONEPROPIONASE AND RELATED AMIDOHYDROLASES"/>
    <property type="match status" value="1"/>
</dbReference>
<dbReference type="InterPro" id="IPR006680">
    <property type="entry name" value="Amidohydro-rel"/>
</dbReference>
<proteinExistence type="predicted"/>
<dbReference type="EMBL" id="JAGQFH010000023">
    <property type="protein sequence ID" value="MBR8690189.1"/>
    <property type="molecule type" value="Genomic_DNA"/>
</dbReference>
<evidence type="ECO:0000313" key="2">
    <source>
        <dbReference type="EMBL" id="KPN13996.1"/>
    </source>
</evidence>
<sequence length="362" mass="40292">MGVWNFKGGSIWSEKGFIPNKSTRISVTQEDDRDIHLSESSVIVPGLVDFHCHLWAPGAEIGVTDKQYLSSGVTTVGDAGTFGYDGWEEANRYWANSPLTVRSWLSALPEGLTNHPNPNPTKPENISLDRIVEVASLADDRLLGIKIRLGQVDITTDRSLLRLAREAADRTDLRMMVHLTETKLDIEEVTQYFNKGDILTHPFQGRDGNVLNTGGKVKKEFIAAVERGIVLDIGHGRKHFNWNVFYKCLAEGIKPDTISTDLTSASWRKYPVYNMSYIISKMIVGGLSRDEAFRTVLVTAPKLLGIDDFTFTPNNLVVLDSTSTETAFPDVDGETVLGNIHYQPKHLIFNGIPDIESVSSWK</sequence>
<comment type="caution">
    <text evidence="3">The sequence shown here is derived from an EMBL/GenBank/DDBJ whole genome shotgun (WGS) entry which is preliminary data.</text>
</comment>
<evidence type="ECO:0000259" key="1">
    <source>
        <dbReference type="Pfam" id="PF01979"/>
    </source>
</evidence>
<protein>
    <submittedName>
        <fullName evidence="3">Amidohydrolase family protein</fullName>
    </submittedName>
</protein>
<dbReference type="InterPro" id="IPR032466">
    <property type="entry name" value="Metal_Hydrolase"/>
</dbReference>
<dbReference type="EMBL" id="LGYN01000023">
    <property type="protein sequence ID" value="KPN13996.1"/>
    <property type="molecule type" value="Genomic_DNA"/>
</dbReference>
<dbReference type="InterPro" id="IPR020043">
    <property type="entry name" value="Deacetylase_Atu3266-like"/>
</dbReference>
<feature type="domain" description="Amidohydrolase-related" evidence="1">
    <location>
        <begin position="42"/>
        <end position="261"/>
    </location>
</feature>
<dbReference type="AlphaFoldDB" id="A0ABD4QM42"/>
<dbReference type="PANTHER" id="PTHR42717">
    <property type="entry name" value="DIHYDROOROTASE-RELATED"/>
    <property type="match status" value="1"/>
</dbReference>
<dbReference type="SUPFAM" id="SSF51556">
    <property type="entry name" value="Metallo-dependent hydrolases"/>
    <property type="match status" value="1"/>
</dbReference>
<organism evidence="3 5">
    <name type="scientific">Bacillus australimaris</name>
    <dbReference type="NCBI Taxonomy" id="1326968"/>
    <lineage>
        <taxon>Bacteria</taxon>
        <taxon>Bacillati</taxon>
        <taxon>Bacillota</taxon>
        <taxon>Bacilli</taxon>
        <taxon>Bacillales</taxon>
        <taxon>Bacillaceae</taxon>
        <taxon>Bacillus</taxon>
    </lineage>
</organism>
<evidence type="ECO:0000313" key="4">
    <source>
        <dbReference type="Proteomes" id="UP000050272"/>
    </source>
</evidence>
<keyword evidence="4" id="KW-1185">Reference proteome</keyword>
<reference evidence="3 5" key="2">
    <citation type="submission" date="2021-04" db="EMBL/GenBank/DDBJ databases">
        <title>Isolation of newly marine bacteria for enzymatic activity.</title>
        <authorList>
            <person name="Hadi W.A.M."/>
            <person name="Nair A.J.J."/>
            <person name="Edwin B.T."/>
        </authorList>
    </citation>
    <scope>NUCLEOTIDE SEQUENCE [LARGE SCALE GENOMIC DNA]</scope>
    <source>
        <strain evidence="3 5">B28A</strain>
    </source>
</reference>
<dbReference type="Gene3D" id="3.20.20.140">
    <property type="entry name" value="Metal-dependent hydrolases"/>
    <property type="match status" value="1"/>
</dbReference>
<accession>A0ABD4QM42</accession>
<dbReference type="Proteomes" id="UP000676804">
    <property type="component" value="Unassembled WGS sequence"/>
</dbReference>